<dbReference type="EMBL" id="BAABLX010000007">
    <property type="protein sequence ID" value="GAA4933442.1"/>
    <property type="molecule type" value="Genomic_DNA"/>
</dbReference>
<protein>
    <recommendedName>
        <fullName evidence="4">Small EDRK-rich factor-like N-terminal domain-containing protein</fullName>
    </recommendedName>
</protein>
<dbReference type="Proteomes" id="UP001409585">
    <property type="component" value="Unassembled WGS sequence"/>
</dbReference>
<dbReference type="AlphaFoldDB" id="A0AAV3TY27"/>
<evidence type="ECO:0008006" key="4">
    <source>
        <dbReference type="Google" id="ProtNLM"/>
    </source>
</evidence>
<organism evidence="2 3">
    <name type="scientific">Halioxenophilus aromaticivorans</name>
    <dbReference type="NCBI Taxonomy" id="1306992"/>
    <lineage>
        <taxon>Bacteria</taxon>
        <taxon>Pseudomonadati</taxon>
        <taxon>Pseudomonadota</taxon>
        <taxon>Gammaproteobacteria</taxon>
        <taxon>Alteromonadales</taxon>
        <taxon>Alteromonadaceae</taxon>
        <taxon>Halioxenophilus</taxon>
    </lineage>
</organism>
<evidence type="ECO:0000313" key="3">
    <source>
        <dbReference type="Proteomes" id="UP001409585"/>
    </source>
</evidence>
<reference evidence="3" key="1">
    <citation type="journal article" date="2019" name="Int. J. Syst. Evol. Microbiol.">
        <title>The Global Catalogue of Microorganisms (GCM) 10K type strain sequencing project: providing services to taxonomists for standard genome sequencing and annotation.</title>
        <authorList>
            <consortium name="The Broad Institute Genomics Platform"/>
            <consortium name="The Broad Institute Genome Sequencing Center for Infectious Disease"/>
            <person name="Wu L."/>
            <person name="Ma J."/>
        </authorList>
    </citation>
    <scope>NUCLEOTIDE SEQUENCE [LARGE SCALE GENOMIC DNA]</scope>
    <source>
        <strain evidence="3">JCM 19134</strain>
    </source>
</reference>
<proteinExistence type="predicted"/>
<gene>
    <name evidence="2" type="ORF">GCM10025791_07630</name>
</gene>
<feature type="compositionally biased region" description="Polar residues" evidence="1">
    <location>
        <begin position="15"/>
        <end position="24"/>
    </location>
</feature>
<evidence type="ECO:0000256" key="1">
    <source>
        <dbReference type="SAM" id="MobiDB-lite"/>
    </source>
</evidence>
<dbReference type="RefSeq" id="WP_345417312.1">
    <property type="nucleotide sequence ID" value="NZ_AP031496.1"/>
</dbReference>
<name>A0AAV3TY27_9ALTE</name>
<feature type="compositionally biased region" description="Basic and acidic residues" evidence="1">
    <location>
        <begin position="25"/>
        <end position="55"/>
    </location>
</feature>
<keyword evidence="3" id="KW-1185">Reference proteome</keyword>
<accession>A0AAV3TY27</accession>
<comment type="caution">
    <text evidence="2">The sequence shown here is derived from an EMBL/GenBank/DDBJ whole genome shotgun (WGS) entry which is preliminary data.</text>
</comment>
<sequence length="70" mass="7950">MTADNFARCQKAYNLKNQNSSDVNQKARNEQNDVRKKKGEASNREYLAKGKEKKAPATPEQSAMKHLVLQ</sequence>
<feature type="region of interest" description="Disordered" evidence="1">
    <location>
        <begin position="13"/>
        <end position="70"/>
    </location>
</feature>
<evidence type="ECO:0000313" key="2">
    <source>
        <dbReference type="EMBL" id="GAA4933442.1"/>
    </source>
</evidence>